<organism evidence="8 9">
    <name type="scientific">Arachnia propionica</name>
    <dbReference type="NCBI Taxonomy" id="1750"/>
    <lineage>
        <taxon>Bacteria</taxon>
        <taxon>Bacillati</taxon>
        <taxon>Actinomycetota</taxon>
        <taxon>Actinomycetes</taxon>
        <taxon>Propionibacteriales</taxon>
        <taxon>Propionibacteriaceae</taxon>
        <taxon>Arachnia</taxon>
    </lineage>
</organism>
<dbReference type="RefSeq" id="WP_014845617.1">
    <property type="nucleotide sequence ID" value="NZ_CP040007.1"/>
</dbReference>
<evidence type="ECO:0000256" key="5">
    <source>
        <dbReference type="SAM" id="Phobius"/>
    </source>
</evidence>
<sequence>MNTQTPTRQSFWSTVGIVAKREIVVRCMSKSFIVSTLITLAVMFLAVVFTPQIGKWMDGGATTVATTADLAPRLRNLPNVTVVEVADPEAARSAVLSEDAKAAVVPDASNPLGIEVLSLRDAPTGLLSSLSVSPNVQLLDPNAPHPALRYFLGIGFGMVWMMAAMVFGMGIANSVVEEKQTRIVEILLASISSRALLTGKIIGNSAAALAQILAIAATVLGGLAINGSVLPVADLVWPIVWFVVLFLFGFVMIAALYAAAAALVSRTEDLNTALQPLSWLVMLPYLGVAVGTSNPLAMTVMSYIPFSAPVAVPVRIFLGQSAGWEPFASLALLVLTTVATVWFAARIYDRGLLRTGKPMKWREAIAAAS</sequence>
<keyword evidence="9" id="KW-1185">Reference proteome</keyword>
<dbReference type="GO" id="GO:0140359">
    <property type="term" value="F:ABC-type transporter activity"/>
    <property type="evidence" value="ECO:0007669"/>
    <property type="project" value="InterPro"/>
</dbReference>
<evidence type="ECO:0000313" key="9">
    <source>
        <dbReference type="Proteomes" id="UP000273044"/>
    </source>
</evidence>
<feature type="transmembrane region" description="Helical" evidence="5">
    <location>
        <begin position="31"/>
        <end position="49"/>
    </location>
</feature>
<evidence type="ECO:0000256" key="3">
    <source>
        <dbReference type="ARBA" id="ARBA00022989"/>
    </source>
</evidence>
<keyword evidence="3 5" id="KW-1133">Transmembrane helix</keyword>
<dbReference type="GO" id="GO:0016020">
    <property type="term" value="C:membrane"/>
    <property type="evidence" value="ECO:0007669"/>
    <property type="project" value="UniProtKB-SubCell"/>
</dbReference>
<dbReference type="OrthoDB" id="3268959at2"/>
<dbReference type="Proteomes" id="UP000677180">
    <property type="component" value="Chromosome"/>
</dbReference>
<accession>A0A3N4D421</accession>
<evidence type="ECO:0000256" key="2">
    <source>
        <dbReference type="ARBA" id="ARBA00022692"/>
    </source>
</evidence>
<evidence type="ECO:0000259" key="6">
    <source>
        <dbReference type="Pfam" id="PF12698"/>
    </source>
</evidence>
<keyword evidence="2 5" id="KW-0812">Transmembrane</keyword>
<evidence type="ECO:0000256" key="1">
    <source>
        <dbReference type="ARBA" id="ARBA00004141"/>
    </source>
</evidence>
<dbReference type="OMA" id="MTIMSYV"/>
<feature type="domain" description="ABC-2 type transporter transmembrane" evidence="6">
    <location>
        <begin position="30"/>
        <end position="345"/>
    </location>
</feature>
<keyword evidence="4 5" id="KW-0472">Membrane</keyword>
<comment type="subcellular location">
    <subcellularLocation>
        <location evidence="1">Membrane</location>
        <topology evidence="1">Multi-pass membrane protein</topology>
    </subcellularLocation>
</comment>
<protein>
    <submittedName>
        <fullName evidence="7">ABC transporter permease</fullName>
    </submittedName>
    <submittedName>
        <fullName evidence="8">ABC-2 family transporter protein</fullName>
    </submittedName>
</protein>
<evidence type="ECO:0000313" key="7">
    <source>
        <dbReference type="EMBL" id="QUC10717.1"/>
    </source>
</evidence>
<feature type="transmembrane region" description="Helical" evidence="5">
    <location>
        <begin position="201"/>
        <end position="227"/>
    </location>
</feature>
<evidence type="ECO:0000256" key="4">
    <source>
        <dbReference type="ARBA" id="ARBA00023136"/>
    </source>
</evidence>
<evidence type="ECO:0000313" key="8">
    <source>
        <dbReference type="EMBL" id="VEH69222.1"/>
    </source>
</evidence>
<dbReference type="PANTHER" id="PTHR43471">
    <property type="entry name" value="ABC TRANSPORTER PERMEASE"/>
    <property type="match status" value="1"/>
</dbReference>
<dbReference type="PANTHER" id="PTHR43471:SF3">
    <property type="entry name" value="ABC TRANSPORTER PERMEASE PROTEIN NATB"/>
    <property type="match status" value="1"/>
</dbReference>
<reference evidence="8 9" key="1">
    <citation type="submission" date="2018-12" db="EMBL/GenBank/DDBJ databases">
        <authorList>
            <consortium name="Pathogen Informatics"/>
        </authorList>
    </citation>
    <scope>NUCLEOTIDE SEQUENCE [LARGE SCALE GENOMIC DNA]</scope>
    <source>
        <strain evidence="8 9">NCTC12967</strain>
    </source>
</reference>
<dbReference type="InterPro" id="IPR013525">
    <property type="entry name" value="ABC2_TM"/>
</dbReference>
<dbReference type="GeneID" id="64405983"/>
<proteinExistence type="predicted"/>
<feature type="transmembrane region" description="Helical" evidence="5">
    <location>
        <begin position="150"/>
        <end position="172"/>
    </location>
</feature>
<reference evidence="7" key="2">
    <citation type="submission" date="2021-03" db="EMBL/GenBank/DDBJ databases">
        <title>Human Oral Microbial Genomes.</title>
        <authorList>
            <person name="Johnston C.D."/>
            <person name="Chen T."/>
            <person name="Dewhirst F.E."/>
        </authorList>
    </citation>
    <scope>NUCLEOTIDE SEQUENCE</scope>
    <source>
        <strain evidence="7">F0714</strain>
    </source>
</reference>
<dbReference type="EMBL" id="CP072385">
    <property type="protein sequence ID" value="QUC10717.1"/>
    <property type="molecule type" value="Genomic_DNA"/>
</dbReference>
<dbReference type="Pfam" id="PF12698">
    <property type="entry name" value="ABC2_membrane_3"/>
    <property type="match status" value="1"/>
</dbReference>
<feature type="transmembrane region" description="Helical" evidence="5">
    <location>
        <begin position="326"/>
        <end position="345"/>
    </location>
</feature>
<feature type="transmembrane region" description="Helical" evidence="5">
    <location>
        <begin position="277"/>
        <end position="306"/>
    </location>
</feature>
<gene>
    <name evidence="8" type="primary">yhaP</name>
    <name evidence="7" type="ORF">J5A53_13250</name>
    <name evidence="8" type="ORF">NCTC12967_00486</name>
</gene>
<feature type="transmembrane region" description="Helical" evidence="5">
    <location>
        <begin position="239"/>
        <end position="265"/>
    </location>
</feature>
<name>A0A3N4D421_9ACTN</name>
<dbReference type="Proteomes" id="UP000273044">
    <property type="component" value="Chromosome"/>
</dbReference>
<dbReference type="AlphaFoldDB" id="A0A3N4D421"/>
<dbReference type="EMBL" id="LR134406">
    <property type="protein sequence ID" value="VEH69222.1"/>
    <property type="molecule type" value="Genomic_DNA"/>
</dbReference>